<feature type="region of interest" description="Disordered" evidence="1">
    <location>
        <begin position="41"/>
        <end position="70"/>
    </location>
</feature>
<dbReference type="AlphaFoldDB" id="A0A8H9LIG5"/>
<dbReference type="EMBL" id="BMNJ01000002">
    <property type="protein sequence ID" value="GGO97047.1"/>
    <property type="molecule type" value="Genomic_DNA"/>
</dbReference>
<reference evidence="2" key="2">
    <citation type="submission" date="2020-09" db="EMBL/GenBank/DDBJ databases">
        <authorList>
            <person name="Sun Q."/>
            <person name="Zhou Y."/>
        </authorList>
    </citation>
    <scope>NUCLEOTIDE SEQUENCE</scope>
    <source>
        <strain evidence="2">CGMCC 4.7372</strain>
    </source>
</reference>
<accession>A0A8H9LIG5</accession>
<evidence type="ECO:0000313" key="2">
    <source>
        <dbReference type="EMBL" id="GGO97047.1"/>
    </source>
</evidence>
<feature type="region of interest" description="Disordered" evidence="1">
    <location>
        <begin position="1"/>
        <end position="26"/>
    </location>
</feature>
<name>A0A8H9LIG5_9ACTO</name>
<comment type="caution">
    <text evidence="2">The sequence shown here is derived from an EMBL/GenBank/DDBJ whole genome shotgun (WGS) entry which is preliminary data.</text>
</comment>
<sequence>MEGGRQGGGDKAEDEHVVSFREAAGHGAAARSAIVRFCTLSPAAPPSRPVENGNETGPPSIGRGPPNQVA</sequence>
<evidence type="ECO:0000256" key="1">
    <source>
        <dbReference type="SAM" id="MobiDB-lite"/>
    </source>
</evidence>
<dbReference type="Proteomes" id="UP000614239">
    <property type="component" value="Unassembled WGS sequence"/>
</dbReference>
<gene>
    <name evidence="2" type="ORF">GCM10011612_08700</name>
</gene>
<proteinExistence type="predicted"/>
<protein>
    <submittedName>
        <fullName evidence="2">Uncharacterized protein</fullName>
    </submittedName>
</protein>
<feature type="compositionally biased region" description="Basic and acidic residues" evidence="1">
    <location>
        <begin position="8"/>
        <end position="19"/>
    </location>
</feature>
<evidence type="ECO:0000313" key="3">
    <source>
        <dbReference type="Proteomes" id="UP000614239"/>
    </source>
</evidence>
<reference evidence="2" key="1">
    <citation type="journal article" date="2014" name="Int. J. Syst. Evol. Microbiol.">
        <title>Complete genome sequence of Corynebacterium casei LMG S-19264T (=DSM 44701T), isolated from a smear-ripened cheese.</title>
        <authorList>
            <consortium name="US DOE Joint Genome Institute (JGI-PGF)"/>
            <person name="Walter F."/>
            <person name="Albersmeier A."/>
            <person name="Kalinowski J."/>
            <person name="Ruckert C."/>
        </authorList>
    </citation>
    <scope>NUCLEOTIDE SEQUENCE</scope>
    <source>
        <strain evidence="2">CGMCC 4.7372</strain>
    </source>
</reference>
<keyword evidence="3" id="KW-1185">Reference proteome</keyword>
<organism evidence="2 3">
    <name type="scientific">Actinomyces gaoshouyii</name>
    <dbReference type="NCBI Taxonomy" id="1960083"/>
    <lineage>
        <taxon>Bacteria</taxon>
        <taxon>Bacillati</taxon>
        <taxon>Actinomycetota</taxon>
        <taxon>Actinomycetes</taxon>
        <taxon>Actinomycetales</taxon>
        <taxon>Actinomycetaceae</taxon>
        <taxon>Actinomyces</taxon>
    </lineage>
</organism>